<protein>
    <submittedName>
        <fullName evidence="1">Uncharacterized protein</fullName>
    </submittedName>
</protein>
<proteinExistence type="predicted"/>
<organism evidence="1 2">
    <name type="scientific">Armillaria borealis</name>
    <dbReference type="NCBI Taxonomy" id="47425"/>
    <lineage>
        <taxon>Eukaryota</taxon>
        <taxon>Fungi</taxon>
        <taxon>Dikarya</taxon>
        <taxon>Basidiomycota</taxon>
        <taxon>Agaricomycotina</taxon>
        <taxon>Agaricomycetes</taxon>
        <taxon>Agaricomycetidae</taxon>
        <taxon>Agaricales</taxon>
        <taxon>Marasmiineae</taxon>
        <taxon>Physalacriaceae</taxon>
        <taxon>Armillaria</taxon>
    </lineage>
</organism>
<keyword evidence="2" id="KW-1185">Reference proteome</keyword>
<evidence type="ECO:0000313" key="2">
    <source>
        <dbReference type="Proteomes" id="UP001175226"/>
    </source>
</evidence>
<dbReference type="EMBL" id="JAUEPT010000421">
    <property type="protein sequence ID" value="KAK0421613.1"/>
    <property type="molecule type" value="Genomic_DNA"/>
</dbReference>
<dbReference type="AlphaFoldDB" id="A0AA39IC05"/>
<gene>
    <name evidence="1" type="ORF">EV421DRAFT_1875993</name>
</gene>
<reference evidence="1" key="1">
    <citation type="submission" date="2023-06" db="EMBL/GenBank/DDBJ databases">
        <authorList>
            <consortium name="Lawrence Berkeley National Laboratory"/>
            <person name="Ahrendt S."/>
            <person name="Sahu N."/>
            <person name="Indic B."/>
            <person name="Wong-Bajracharya J."/>
            <person name="Merenyi Z."/>
            <person name="Ke H.-M."/>
            <person name="Monk M."/>
            <person name="Kocsube S."/>
            <person name="Drula E."/>
            <person name="Lipzen A."/>
            <person name="Balint B."/>
            <person name="Henrissat B."/>
            <person name="Andreopoulos B."/>
            <person name="Martin F.M."/>
            <person name="Harder C.B."/>
            <person name="Rigling D."/>
            <person name="Ford K.L."/>
            <person name="Foster G.D."/>
            <person name="Pangilinan J."/>
            <person name="Papanicolaou A."/>
            <person name="Barry K."/>
            <person name="LaButti K."/>
            <person name="Viragh M."/>
            <person name="Koriabine M."/>
            <person name="Yan M."/>
            <person name="Riley R."/>
            <person name="Champramary S."/>
            <person name="Plett K.L."/>
            <person name="Tsai I.J."/>
            <person name="Slot J."/>
            <person name="Sipos G."/>
            <person name="Plett J."/>
            <person name="Nagy L.G."/>
            <person name="Grigoriev I.V."/>
        </authorList>
    </citation>
    <scope>NUCLEOTIDE SEQUENCE</scope>
    <source>
        <strain evidence="1">FPL87.14</strain>
    </source>
</reference>
<accession>A0AA39IC05</accession>
<name>A0AA39IC05_9AGAR</name>
<sequence length="189" mass="21436">MRAAVTGSYLALLRTRNNAHADISFTRMSTTCPSLSIIALQPAVRRMFKRRLIRKTVHAWPPFLPISWARMDVACLDILRQLLCPTLRTSTVCGNDGSFLTNPSLRPLPFQCRLSITVSLPPPVRSTLCRRYDLSSYYSSARSIHLVPFTFSSCQGFHIYFLFLLPPSYNFPSFTSGNFARLTTHNPFI</sequence>
<comment type="caution">
    <text evidence="1">The sequence shown here is derived from an EMBL/GenBank/DDBJ whole genome shotgun (WGS) entry which is preliminary data.</text>
</comment>
<dbReference type="Proteomes" id="UP001175226">
    <property type="component" value="Unassembled WGS sequence"/>
</dbReference>
<evidence type="ECO:0000313" key="1">
    <source>
        <dbReference type="EMBL" id="KAK0421613.1"/>
    </source>
</evidence>